<keyword evidence="2" id="KW-1185">Reference proteome</keyword>
<dbReference type="PANTHER" id="PTHR46880:SF5">
    <property type="entry name" value="DUF4371 DOMAIN-CONTAINING PROTEIN"/>
    <property type="match status" value="1"/>
</dbReference>
<reference evidence="1" key="1">
    <citation type="submission" date="2019-08" db="EMBL/GenBank/DDBJ databases">
        <title>The improved chromosome-level genome for the pearl oyster Pinctada fucata martensii using PacBio sequencing and Hi-C.</title>
        <authorList>
            <person name="Zheng Z."/>
        </authorList>
    </citation>
    <scope>NUCLEOTIDE SEQUENCE</scope>
    <source>
        <strain evidence="1">ZZ-2019</strain>
        <tissue evidence="1">Adductor muscle</tissue>
    </source>
</reference>
<accession>A0AA89CBI8</accession>
<name>A0AA89CBI8_PINIB</name>
<organism evidence="1 2">
    <name type="scientific">Pinctada imbricata</name>
    <name type="common">Atlantic pearl-oyster</name>
    <name type="synonym">Pinctada martensii</name>
    <dbReference type="NCBI Taxonomy" id="66713"/>
    <lineage>
        <taxon>Eukaryota</taxon>
        <taxon>Metazoa</taxon>
        <taxon>Spiralia</taxon>
        <taxon>Lophotrochozoa</taxon>
        <taxon>Mollusca</taxon>
        <taxon>Bivalvia</taxon>
        <taxon>Autobranchia</taxon>
        <taxon>Pteriomorphia</taxon>
        <taxon>Pterioida</taxon>
        <taxon>Pterioidea</taxon>
        <taxon>Pteriidae</taxon>
        <taxon>Pinctada</taxon>
    </lineage>
</organism>
<protein>
    <recommendedName>
        <fullName evidence="3">Zinc finger protein 862-like</fullName>
    </recommendedName>
</protein>
<evidence type="ECO:0000313" key="2">
    <source>
        <dbReference type="Proteomes" id="UP001186944"/>
    </source>
</evidence>
<gene>
    <name evidence="1" type="ORF">FSP39_004872</name>
</gene>
<dbReference type="PANTHER" id="PTHR46880">
    <property type="entry name" value="RAS-ASSOCIATING DOMAIN-CONTAINING PROTEIN"/>
    <property type="match status" value="1"/>
</dbReference>
<dbReference type="AlphaFoldDB" id="A0AA89CBI8"/>
<evidence type="ECO:0008006" key="3">
    <source>
        <dbReference type="Google" id="ProtNLM"/>
    </source>
</evidence>
<sequence>MTLTATVFEYETYQASTIFLRVVEYSDGSMEGLASVIIDEMPEREIPWRKVLGFGSDGASVMTWLDKGVTGRLKEHNPHILNVHCMAHRLALCTAQAAESIPALKKYQTWMTQLFYYFKASADRENEVHKIQDILDHPKLKYKEIHAVRWLSFYEALDAIYRTLDPLITYLHNREGKKDPKAKGLLKPLCTTQFLYITCLMMDVLPIVMKLCLTFQKEDLDVAKAKISLDLCLNDLESYKDGTMMTHDTHVMMYETDVILKEGHHEFKGHRIAATPGANLTSLKNKFVNALVSNIRKRFPEKSLLDRFYVLAMRTINFEKDLATYGVEEVEKLLKYYGEEKSHKAIPSAPVLSKKLVREQWMEVKSIVKSAMYPTDDMQSLWKLLITHLREELGEIIKLGQIAVTLPLHTANCERVFSQQNIILTKQRNRLSHEVSDRLLRIRLCKDKTVDSDNCLAKWRSLKKRIIKS</sequence>
<dbReference type="EMBL" id="VSWD01000001">
    <property type="protein sequence ID" value="KAK3108282.1"/>
    <property type="molecule type" value="Genomic_DNA"/>
</dbReference>
<evidence type="ECO:0000313" key="1">
    <source>
        <dbReference type="EMBL" id="KAK3108282.1"/>
    </source>
</evidence>
<comment type="caution">
    <text evidence="1">The sequence shown here is derived from an EMBL/GenBank/DDBJ whole genome shotgun (WGS) entry which is preliminary data.</text>
</comment>
<dbReference type="Proteomes" id="UP001186944">
    <property type="component" value="Unassembled WGS sequence"/>
</dbReference>
<dbReference type="SUPFAM" id="SSF53098">
    <property type="entry name" value="Ribonuclease H-like"/>
    <property type="match status" value="1"/>
</dbReference>
<dbReference type="InterPro" id="IPR012337">
    <property type="entry name" value="RNaseH-like_sf"/>
</dbReference>
<proteinExistence type="predicted"/>